<comment type="caution">
    <text evidence="2">The sequence shown here is derived from an EMBL/GenBank/DDBJ whole genome shotgun (WGS) entry which is preliminary data.</text>
</comment>
<evidence type="ECO:0000313" key="3">
    <source>
        <dbReference type="Proteomes" id="UP001569963"/>
    </source>
</evidence>
<feature type="chain" id="PRO_5045336215" description="Secreted protein" evidence="1">
    <location>
        <begin position="28"/>
        <end position="294"/>
    </location>
</feature>
<protein>
    <recommendedName>
        <fullName evidence="4">Secreted protein</fullName>
    </recommendedName>
</protein>
<evidence type="ECO:0008006" key="4">
    <source>
        <dbReference type="Google" id="ProtNLM"/>
    </source>
</evidence>
<accession>A0ABV4QL68</accession>
<dbReference type="EMBL" id="JAXCEI010000023">
    <property type="protein sequence ID" value="MFA1543935.1"/>
    <property type="molecule type" value="Genomic_DNA"/>
</dbReference>
<dbReference type="RefSeq" id="WP_371954421.1">
    <property type="nucleotide sequence ID" value="NZ_JAXCEI010000023.1"/>
</dbReference>
<evidence type="ECO:0000256" key="1">
    <source>
        <dbReference type="SAM" id="SignalP"/>
    </source>
</evidence>
<evidence type="ECO:0000313" key="2">
    <source>
        <dbReference type="EMBL" id="MFA1543935.1"/>
    </source>
</evidence>
<keyword evidence="3" id="KW-1185">Reference proteome</keyword>
<feature type="signal peptide" evidence="1">
    <location>
        <begin position="1"/>
        <end position="27"/>
    </location>
</feature>
<gene>
    <name evidence="2" type="ORF">SM611_33825</name>
</gene>
<keyword evidence="1" id="KW-0732">Signal</keyword>
<sequence>MKLLSRAALVAAPVGLAFGMAAAPAQAVAPQAPVTAPLAAPLDLPSDVPKFDFAKQCPPLPAGQDPKFATCLQLVVTGGSMKLGGLTQEITQPMRTVIQAVQPSWSEPAVYTSVKMTGKPMTVPGGVIGLLGFPIGGIDELPYNRVQVQAKYAGGFDFNLPTTAINMKIKLINDAIGDGCFIGSNKDPLKLNLAIDFSTITVVTEGDINDPFGSPPILRMPTGDTTFAVPKTNGCGIFGPIIDWKAGLPSASGQNSASFQLYMATAPYAPANAAMAARSVQDPVQTFRNLKIGD</sequence>
<proteinExistence type="predicted"/>
<dbReference type="Proteomes" id="UP001569963">
    <property type="component" value="Unassembled WGS sequence"/>
</dbReference>
<organism evidence="2 3">
    <name type="scientific">Actinomadura monticuli</name>
    <dbReference type="NCBI Taxonomy" id="3097367"/>
    <lineage>
        <taxon>Bacteria</taxon>
        <taxon>Bacillati</taxon>
        <taxon>Actinomycetota</taxon>
        <taxon>Actinomycetes</taxon>
        <taxon>Streptosporangiales</taxon>
        <taxon>Thermomonosporaceae</taxon>
        <taxon>Actinomadura</taxon>
    </lineage>
</organism>
<name>A0ABV4QL68_9ACTN</name>
<reference evidence="2 3" key="1">
    <citation type="submission" date="2023-11" db="EMBL/GenBank/DDBJ databases">
        <title>Actinomadura monticuli sp. nov., isolated from volcanic ash.</title>
        <authorList>
            <person name="Lee S.D."/>
            <person name="Yang H."/>
            <person name="Kim I.S."/>
        </authorList>
    </citation>
    <scope>NUCLEOTIDE SEQUENCE [LARGE SCALE GENOMIC DNA]</scope>
    <source>
        <strain evidence="2 3">DLS-62</strain>
    </source>
</reference>